<feature type="region of interest" description="Disordered" evidence="11">
    <location>
        <begin position="173"/>
        <end position="199"/>
    </location>
</feature>
<dbReference type="Proteomes" id="UP000694844">
    <property type="component" value="Chromosome 2"/>
</dbReference>
<keyword evidence="4" id="KW-0677">Repeat</keyword>
<dbReference type="InterPro" id="IPR036060">
    <property type="entry name" value="Znf_C2H2C_sf"/>
</dbReference>
<evidence type="ECO:0000313" key="12">
    <source>
        <dbReference type="Proteomes" id="UP000694844"/>
    </source>
</evidence>
<keyword evidence="10" id="KW-0175">Coiled coil</keyword>
<accession>A0A8B8CID9</accession>
<evidence type="ECO:0000256" key="2">
    <source>
        <dbReference type="ARBA" id="ARBA00010194"/>
    </source>
</evidence>
<evidence type="ECO:0000313" key="13">
    <source>
        <dbReference type="RefSeq" id="XP_022315592.1"/>
    </source>
</evidence>
<keyword evidence="12" id="KW-1185">Reference proteome</keyword>
<dbReference type="GO" id="GO:0000981">
    <property type="term" value="F:DNA-binding transcription factor activity, RNA polymerase II-specific"/>
    <property type="evidence" value="ECO:0007669"/>
    <property type="project" value="TreeGrafter"/>
</dbReference>
<dbReference type="GO" id="GO:0005634">
    <property type="term" value="C:nucleus"/>
    <property type="evidence" value="ECO:0007669"/>
    <property type="project" value="UniProtKB-SubCell"/>
</dbReference>
<dbReference type="RefSeq" id="XP_022315592.1">
    <property type="nucleotide sequence ID" value="XM_022459884.1"/>
</dbReference>
<evidence type="ECO:0000256" key="1">
    <source>
        <dbReference type="ARBA" id="ARBA00004123"/>
    </source>
</evidence>
<dbReference type="OrthoDB" id="10069059at2759"/>
<evidence type="ECO:0000256" key="6">
    <source>
        <dbReference type="ARBA" id="ARBA00022833"/>
    </source>
</evidence>
<name>A0A8B8CID9_CRAVI</name>
<keyword evidence="6" id="KW-0862">Zinc</keyword>
<gene>
    <name evidence="13" type="primary">LOC111119585</name>
</gene>
<keyword evidence="9" id="KW-0539">Nucleus</keyword>
<dbReference type="GO" id="GO:0008270">
    <property type="term" value="F:zinc ion binding"/>
    <property type="evidence" value="ECO:0007669"/>
    <property type="project" value="UniProtKB-KW"/>
</dbReference>
<feature type="region of interest" description="Disordered" evidence="11">
    <location>
        <begin position="379"/>
        <end position="481"/>
    </location>
</feature>
<keyword evidence="8" id="KW-0804">Transcription</keyword>
<dbReference type="KEGG" id="cvn:111119585"/>
<reference evidence="13" key="1">
    <citation type="submission" date="2025-08" db="UniProtKB">
        <authorList>
            <consortium name="RefSeq"/>
        </authorList>
    </citation>
    <scope>IDENTIFICATION</scope>
    <source>
        <tissue evidence="13">Whole sample</tissue>
    </source>
</reference>
<dbReference type="FunFam" id="4.10.320.30:FF:000001">
    <property type="entry name" value="Myelin transcription factor 1-like, a"/>
    <property type="match status" value="6"/>
</dbReference>
<dbReference type="AlphaFoldDB" id="A0A8B8CID9"/>
<evidence type="ECO:0000256" key="3">
    <source>
        <dbReference type="ARBA" id="ARBA00022723"/>
    </source>
</evidence>
<dbReference type="SUPFAM" id="SSF103637">
    <property type="entry name" value="CCHHC domain"/>
    <property type="match status" value="6"/>
</dbReference>
<evidence type="ECO:0000256" key="8">
    <source>
        <dbReference type="ARBA" id="ARBA00023163"/>
    </source>
</evidence>
<feature type="region of interest" description="Disordered" evidence="11">
    <location>
        <begin position="124"/>
        <end position="148"/>
    </location>
</feature>
<evidence type="ECO:0000256" key="7">
    <source>
        <dbReference type="ARBA" id="ARBA00023015"/>
    </source>
</evidence>
<dbReference type="PROSITE" id="PS51802">
    <property type="entry name" value="ZF_CCHHC"/>
    <property type="match status" value="6"/>
</dbReference>
<evidence type="ECO:0000256" key="4">
    <source>
        <dbReference type="ARBA" id="ARBA00022737"/>
    </source>
</evidence>
<dbReference type="Pfam" id="PF01530">
    <property type="entry name" value="zf-C2HC"/>
    <property type="match status" value="6"/>
</dbReference>
<dbReference type="GeneID" id="111119585"/>
<proteinExistence type="inferred from homology"/>
<comment type="similarity">
    <text evidence="2">Belongs to the MYT1 family.</text>
</comment>
<comment type="subcellular location">
    <subcellularLocation>
        <location evidence="1">Nucleus</location>
    </subcellularLocation>
</comment>
<dbReference type="InterPro" id="IPR002515">
    <property type="entry name" value="Znf_C2H2C"/>
</dbReference>
<keyword evidence="5" id="KW-0863">Zinc-finger</keyword>
<dbReference type="GO" id="GO:0000978">
    <property type="term" value="F:RNA polymerase II cis-regulatory region sequence-specific DNA binding"/>
    <property type="evidence" value="ECO:0007669"/>
    <property type="project" value="TreeGrafter"/>
</dbReference>
<evidence type="ECO:0000256" key="11">
    <source>
        <dbReference type="SAM" id="MobiDB-lite"/>
    </source>
</evidence>
<evidence type="ECO:0000256" key="10">
    <source>
        <dbReference type="SAM" id="Coils"/>
    </source>
</evidence>
<protein>
    <submittedName>
        <fullName evidence="13">Myelin transcription factor 1-like isoform X1</fullName>
    </submittedName>
</protein>
<dbReference type="PANTHER" id="PTHR10816:SF15">
    <property type="entry name" value="MYELIN TRANSCRIPTION FACTOR 1-LIKE PROTEIN"/>
    <property type="match status" value="1"/>
</dbReference>
<dbReference type="PANTHER" id="PTHR10816">
    <property type="entry name" value="MYELIN TRANSCRIPTION FACTOR 1-RELATED"/>
    <property type="match status" value="1"/>
</dbReference>
<feature type="coiled-coil region" evidence="10">
    <location>
        <begin position="683"/>
        <end position="745"/>
    </location>
</feature>
<sequence length="806" mass="87072">MTAPGEILEYEVHLTSQEIKEEPEDEVDYLEENLSALENTGTNPSIQTDVIMTQITGVEEQSGGQKRKIGNDSENVAPAKILKLEECEIQSNEDLGPKTDIKLETDNCDAVMYSVVLKSTESEENAEVKVETDLETTSEFGNKGVDQDTGGMEVKVEVKDEDEEDEDFQVVAEWKSSGVQTEQADDTDSSKSDENLTNSDLKCPTPGCDGSGHITGLYSHHRSLSGCPKKSSVPPEILALHESLASRFMRCPTPGCTGKGHVNASRTTHRSLSGCPIAAMGKLVQTTQQTAKKSGLHLVLLPKDDDPSKAVLAACNEKELIRLAAQKCGTSAMNDSDRVLRPMILTKQLELGTDLSSLVSQQTPRSNLAKELEKYNQLEAASSVPRREEKEPAPPPVVKVPKREPVRPSILRRPGAKKSDSKPSDDGSSSASSILNRKGAKVPSFTRCGDLSAESSRDSEDVESVSSETEEKNSSNCPYPGCDGSGHVTGNYTSHRSLSGCPLADRATVQANQVEMKCPTPGCDGSGHVTGNYASHRSLSGCPRAAKLKRVIGRESGMEEETLRCPIPGCDGTGHVTGKYLSHRSASGCPLANKHKIQRQLLASLDGQDPDLAKSLKLDGVVCPTPGCDGSGHSNGSFLSHRSLSGCPRATTAMKKAKLSPVELTNIHYKLQNGEDLENDEELLQIEDDIQELKKQNTDLESEMIKMRSEVSSLENHVLQQEKENNEMEEQNTRLEDYLDVLKKESIALLSKLNIPHFNPALVTDENLEACIKQIQNLCSSQSGGGGGGANYYSAVSIGASEIQVA</sequence>
<dbReference type="GO" id="GO:0007399">
    <property type="term" value="P:nervous system development"/>
    <property type="evidence" value="ECO:0007669"/>
    <property type="project" value="UniProtKB-KW"/>
</dbReference>
<keyword evidence="7" id="KW-0805">Transcription regulation</keyword>
<organism evidence="12 13">
    <name type="scientific">Crassostrea virginica</name>
    <name type="common">Eastern oyster</name>
    <dbReference type="NCBI Taxonomy" id="6565"/>
    <lineage>
        <taxon>Eukaryota</taxon>
        <taxon>Metazoa</taxon>
        <taxon>Spiralia</taxon>
        <taxon>Lophotrochozoa</taxon>
        <taxon>Mollusca</taxon>
        <taxon>Bivalvia</taxon>
        <taxon>Autobranchia</taxon>
        <taxon>Pteriomorphia</taxon>
        <taxon>Ostreida</taxon>
        <taxon>Ostreoidea</taxon>
        <taxon>Ostreidae</taxon>
        <taxon>Crassostrea</taxon>
    </lineage>
</organism>
<dbReference type="Gene3D" id="4.10.320.30">
    <property type="match status" value="6"/>
</dbReference>
<evidence type="ECO:0000256" key="9">
    <source>
        <dbReference type="ARBA" id="ARBA00023242"/>
    </source>
</evidence>
<evidence type="ECO:0000256" key="5">
    <source>
        <dbReference type="ARBA" id="ARBA00022771"/>
    </source>
</evidence>
<keyword evidence="3" id="KW-0479">Metal-binding</keyword>